<comment type="caution">
    <text evidence="1">The sequence shown here is derived from an EMBL/GenBank/DDBJ whole genome shotgun (WGS) entry which is preliminary data.</text>
</comment>
<sequence>MSCSLPHTIEEIKECVQKQCDIDDAARQEAIIAVSKLFNKEYHAKQALKEQYAECKDIPPERRVVIQKFLEDESMKDHISFEELWKKYKIYHSQNPLDAQRKQI</sequence>
<accession>A0ABQ4ZSU9</accession>
<name>A0ABQ4ZSU9_9ASTR</name>
<dbReference type="EMBL" id="BQNB010011551">
    <property type="protein sequence ID" value="GJS92022.1"/>
    <property type="molecule type" value="Genomic_DNA"/>
</dbReference>
<keyword evidence="2" id="KW-1185">Reference proteome</keyword>
<evidence type="ECO:0000313" key="2">
    <source>
        <dbReference type="Proteomes" id="UP001151760"/>
    </source>
</evidence>
<reference evidence="1" key="1">
    <citation type="journal article" date="2022" name="Int. J. Mol. Sci.">
        <title>Draft Genome of Tanacetum Coccineum: Genomic Comparison of Closely Related Tanacetum-Family Plants.</title>
        <authorList>
            <person name="Yamashiro T."/>
            <person name="Shiraishi A."/>
            <person name="Nakayama K."/>
            <person name="Satake H."/>
        </authorList>
    </citation>
    <scope>NUCLEOTIDE SEQUENCE</scope>
</reference>
<gene>
    <name evidence="1" type="ORF">Tco_0774658</name>
</gene>
<evidence type="ECO:0000313" key="1">
    <source>
        <dbReference type="EMBL" id="GJS92022.1"/>
    </source>
</evidence>
<proteinExistence type="predicted"/>
<dbReference type="Proteomes" id="UP001151760">
    <property type="component" value="Unassembled WGS sequence"/>
</dbReference>
<organism evidence="1 2">
    <name type="scientific">Tanacetum coccineum</name>
    <dbReference type="NCBI Taxonomy" id="301880"/>
    <lineage>
        <taxon>Eukaryota</taxon>
        <taxon>Viridiplantae</taxon>
        <taxon>Streptophyta</taxon>
        <taxon>Embryophyta</taxon>
        <taxon>Tracheophyta</taxon>
        <taxon>Spermatophyta</taxon>
        <taxon>Magnoliopsida</taxon>
        <taxon>eudicotyledons</taxon>
        <taxon>Gunneridae</taxon>
        <taxon>Pentapetalae</taxon>
        <taxon>asterids</taxon>
        <taxon>campanulids</taxon>
        <taxon>Asterales</taxon>
        <taxon>Asteraceae</taxon>
        <taxon>Asteroideae</taxon>
        <taxon>Anthemideae</taxon>
        <taxon>Anthemidinae</taxon>
        <taxon>Tanacetum</taxon>
    </lineage>
</organism>
<reference evidence="1" key="2">
    <citation type="submission" date="2022-01" db="EMBL/GenBank/DDBJ databases">
        <authorList>
            <person name="Yamashiro T."/>
            <person name="Shiraishi A."/>
            <person name="Satake H."/>
            <person name="Nakayama K."/>
        </authorList>
    </citation>
    <scope>NUCLEOTIDE SEQUENCE</scope>
</reference>
<protein>
    <submittedName>
        <fullName evidence="1">Uncharacterized protein</fullName>
    </submittedName>
</protein>